<accession>A0A7C2ZQ33</accession>
<dbReference type="PROSITE" id="PS50005">
    <property type="entry name" value="TPR"/>
    <property type="match status" value="2"/>
</dbReference>
<gene>
    <name evidence="5" type="ORF">ENO47_08990</name>
</gene>
<dbReference type="AlphaFoldDB" id="A0A7C2ZQ33"/>
<feature type="signal peptide" evidence="4">
    <location>
        <begin position="1"/>
        <end position="20"/>
    </location>
</feature>
<dbReference type="PANTHER" id="PTHR45641:SF19">
    <property type="entry name" value="NEPHROCYSTIN-3"/>
    <property type="match status" value="1"/>
</dbReference>
<dbReference type="PROSITE" id="PS51257">
    <property type="entry name" value="PROKAR_LIPOPROTEIN"/>
    <property type="match status" value="1"/>
</dbReference>
<protein>
    <submittedName>
        <fullName evidence="5">Tetratricopeptide repeat protein</fullName>
    </submittedName>
</protein>
<dbReference type="SMART" id="SM00028">
    <property type="entry name" value="TPR"/>
    <property type="match status" value="3"/>
</dbReference>
<organism evidence="5">
    <name type="scientific">Hydrogenobacter sp</name>
    <dbReference type="NCBI Taxonomy" id="2152829"/>
    <lineage>
        <taxon>Bacteria</taxon>
        <taxon>Pseudomonadati</taxon>
        <taxon>Aquificota</taxon>
        <taxon>Aquificia</taxon>
        <taxon>Aquificales</taxon>
        <taxon>Aquificaceae</taxon>
        <taxon>Hydrogenobacter</taxon>
    </lineage>
</organism>
<dbReference type="EMBL" id="DSFP01000075">
    <property type="protein sequence ID" value="HEW46773.1"/>
    <property type="molecule type" value="Genomic_DNA"/>
</dbReference>
<keyword evidence="2 3" id="KW-0802">TPR repeat</keyword>
<evidence type="ECO:0000256" key="3">
    <source>
        <dbReference type="PROSITE-ProRule" id="PRU00339"/>
    </source>
</evidence>
<feature type="chain" id="PRO_5027647893" evidence="4">
    <location>
        <begin position="21"/>
        <end position="160"/>
    </location>
</feature>
<proteinExistence type="predicted"/>
<dbReference type="PANTHER" id="PTHR45641">
    <property type="entry name" value="TETRATRICOPEPTIDE REPEAT PROTEIN (AFU_ORTHOLOGUE AFUA_6G03870)"/>
    <property type="match status" value="1"/>
</dbReference>
<evidence type="ECO:0000313" key="5">
    <source>
        <dbReference type="EMBL" id="HEW46773.1"/>
    </source>
</evidence>
<keyword evidence="1" id="KW-0677">Repeat</keyword>
<comment type="caution">
    <text evidence="5">The sequence shown here is derived from an EMBL/GenBank/DDBJ whole genome shotgun (WGS) entry which is preliminary data.</text>
</comment>
<evidence type="ECO:0000256" key="4">
    <source>
        <dbReference type="SAM" id="SignalP"/>
    </source>
</evidence>
<evidence type="ECO:0000256" key="2">
    <source>
        <dbReference type="ARBA" id="ARBA00022803"/>
    </source>
</evidence>
<evidence type="ECO:0000256" key="1">
    <source>
        <dbReference type="ARBA" id="ARBA00022737"/>
    </source>
</evidence>
<dbReference type="InterPro" id="IPR011990">
    <property type="entry name" value="TPR-like_helical_dom_sf"/>
</dbReference>
<reference evidence="5" key="1">
    <citation type="journal article" date="2020" name="mSystems">
        <title>Genome- and Community-Level Interaction Insights into Carbon Utilization and Element Cycling Functions of Hydrothermarchaeota in Hydrothermal Sediment.</title>
        <authorList>
            <person name="Zhou Z."/>
            <person name="Liu Y."/>
            <person name="Xu W."/>
            <person name="Pan J."/>
            <person name="Luo Z.H."/>
            <person name="Li M."/>
        </authorList>
    </citation>
    <scope>NUCLEOTIDE SEQUENCE [LARGE SCALE GENOMIC DNA]</scope>
    <source>
        <strain evidence="5">SpSt-132</strain>
    </source>
</reference>
<dbReference type="InterPro" id="IPR019734">
    <property type="entry name" value="TPR_rpt"/>
</dbReference>
<dbReference type="Gene3D" id="1.25.40.10">
    <property type="entry name" value="Tetratricopeptide repeat domain"/>
    <property type="match status" value="1"/>
</dbReference>
<keyword evidence="4" id="KW-0732">Signal</keyword>
<name>A0A7C2ZQ33_9AQUI</name>
<dbReference type="Pfam" id="PF13432">
    <property type="entry name" value="TPR_16"/>
    <property type="match status" value="1"/>
</dbReference>
<dbReference type="SUPFAM" id="SSF48452">
    <property type="entry name" value="TPR-like"/>
    <property type="match status" value="1"/>
</dbReference>
<sequence>MKKGLLILFSIFLFSCSVPTIVILEDPLTSQEHVNLGYIYEKQGKLELAEKEYKKAIKKDKKNWIAYYNLGNIHAKRENWEKAESFYRKAIEIKRDPDVLNNLAYVLNKQGKYCFAQKFIKEAIEKENKEDYRETQKEIEKAIKEKNINCLSFEGEGELW</sequence>
<feature type="repeat" description="TPR" evidence="3">
    <location>
        <begin position="30"/>
        <end position="63"/>
    </location>
</feature>
<feature type="repeat" description="TPR" evidence="3">
    <location>
        <begin position="64"/>
        <end position="97"/>
    </location>
</feature>